<dbReference type="Gene3D" id="3.90.1530.10">
    <property type="entry name" value="Conserved hypothetical protein from pyrococcus furiosus pfu- 392566-001, ParB domain"/>
    <property type="match status" value="1"/>
</dbReference>
<dbReference type="Pfam" id="PF07506">
    <property type="entry name" value="RepB"/>
    <property type="match status" value="1"/>
</dbReference>
<dbReference type="AlphaFoldDB" id="A0A2U8VQK5"/>
<dbReference type="SUPFAM" id="SSF110849">
    <property type="entry name" value="ParB/Sulfiredoxin"/>
    <property type="match status" value="1"/>
</dbReference>
<evidence type="ECO:0000313" key="3">
    <source>
        <dbReference type="Proteomes" id="UP000246058"/>
    </source>
</evidence>
<dbReference type="GO" id="GO:0005694">
    <property type="term" value="C:chromosome"/>
    <property type="evidence" value="ECO:0007669"/>
    <property type="project" value="TreeGrafter"/>
</dbReference>
<evidence type="ECO:0000313" key="2">
    <source>
        <dbReference type="EMBL" id="AWN35964.1"/>
    </source>
</evidence>
<dbReference type="Proteomes" id="UP000246058">
    <property type="component" value="Chromosome"/>
</dbReference>
<organism evidence="2 3">
    <name type="scientific">Methylobacterium radiodurans</name>
    <dbReference type="NCBI Taxonomy" id="2202828"/>
    <lineage>
        <taxon>Bacteria</taxon>
        <taxon>Pseudomonadati</taxon>
        <taxon>Pseudomonadota</taxon>
        <taxon>Alphaproteobacteria</taxon>
        <taxon>Hyphomicrobiales</taxon>
        <taxon>Methylobacteriaceae</taxon>
        <taxon>Methylobacterium</taxon>
    </lineage>
</organism>
<dbReference type="InterPro" id="IPR011111">
    <property type="entry name" value="Plasmid_RepB"/>
</dbReference>
<sequence>MAEQVHIGFERRVVIIRLTDILPLRRLAPNVARSKRYARIATSIAEVGVIEPLPISKANAEGKHLLLDGHLRYYVLCERGEERVRCVIEEDDESFTYNKRVNRLATVQEYYMIQRALERGASAEKVARALGMDVKSLTRRRTMLDGISAEVIELLKDRTVSKAIFDALRKMKPLRQYEAADLMIQAGNLTTGYAKALLAGTKQGDLVAPEKPKRLNGLSPEQMARMERELEVVSRDFKAVERTFGDDVLHLVLASRYVSRLIANGNVVAYLRKRHGDMLAELQTIVAAASL</sequence>
<proteinExistence type="predicted"/>
<dbReference type="PANTHER" id="PTHR33375:SF1">
    <property type="entry name" value="CHROMOSOME-PARTITIONING PROTEIN PARB-RELATED"/>
    <property type="match status" value="1"/>
</dbReference>
<keyword evidence="3" id="KW-1185">Reference proteome</keyword>
<dbReference type="EMBL" id="CP029551">
    <property type="protein sequence ID" value="AWN35964.1"/>
    <property type="molecule type" value="Genomic_DNA"/>
</dbReference>
<evidence type="ECO:0000259" key="1">
    <source>
        <dbReference type="Pfam" id="PF07506"/>
    </source>
</evidence>
<dbReference type="InterPro" id="IPR050336">
    <property type="entry name" value="Chromosome_partition/occlusion"/>
</dbReference>
<dbReference type="GO" id="GO:0007059">
    <property type="term" value="P:chromosome segregation"/>
    <property type="evidence" value="ECO:0007669"/>
    <property type="project" value="TreeGrafter"/>
</dbReference>
<reference evidence="2 3" key="1">
    <citation type="submission" date="2018-05" db="EMBL/GenBank/DDBJ databases">
        <title>Complete Genome Sequence of Methylobacterium sp. 17Sr1-43.</title>
        <authorList>
            <person name="Srinivasan S."/>
        </authorList>
    </citation>
    <scope>NUCLEOTIDE SEQUENCE [LARGE SCALE GENOMIC DNA]</scope>
    <source>
        <strain evidence="2 3">17Sr1-43</strain>
    </source>
</reference>
<dbReference type="SUPFAM" id="SSF109709">
    <property type="entry name" value="KorB DNA-binding domain-like"/>
    <property type="match status" value="1"/>
</dbReference>
<protein>
    <submittedName>
        <fullName evidence="2">Chromosome partitioning protein ParB</fullName>
    </submittedName>
</protein>
<dbReference type="KEGG" id="meti:DK427_09660"/>
<dbReference type="OrthoDB" id="7632576at2"/>
<accession>A0A2U8VQK5</accession>
<gene>
    <name evidence="2" type="ORF">DK427_09660</name>
</gene>
<dbReference type="InterPro" id="IPR036086">
    <property type="entry name" value="ParB/Sulfiredoxin_sf"/>
</dbReference>
<name>A0A2U8VQK5_9HYPH</name>
<feature type="domain" description="RepB plasmid partition" evidence="1">
    <location>
        <begin position="101"/>
        <end position="280"/>
    </location>
</feature>
<dbReference type="PANTHER" id="PTHR33375">
    <property type="entry name" value="CHROMOSOME-PARTITIONING PROTEIN PARB-RELATED"/>
    <property type="match status" value="1"/>
</dbReference>